<evidence type="ECO:0000259" key="4">
    <source>
        <dbReference type="Pfam" id="PF01494"/>
    </source>
</evidence>
<dbReference type="AlphaFoldDB" id="A0A3M6Z7Q4"/>
<dbReference type="Pfam" id="PF01494">
    <property type="entry name" value="FAD_binding_3"/>
    <property type="match status" value="1"/>
</dbReference>
<dbReference type="Gene3D" id="3.40.30.120">
    <property type="match status" value="1"/>
</dbReference>
<feature type="non-terminal residue" evidence="5">
    <location>
        <position position="1"/>
    </location>
</feature>
<evidence type="ECO:0000313" key="6">
    <source>
        <dbReference type="Proteomes" id="UP000282582"/>
    </source>
</evidence>
<evidence type="ECO:0000256" key="1">
    <source>
        <dbReference type="ARBA" id="ARBA00022630"/>
    </source>
</evidence>
<dbReference type="Gene3D" id="3.30.9.10">
    <property type="entry name" value="D-Amino Acid Oxidase, subunit A, domain 2"/>
    <property type="match status" value="1"/>
</dbReference>
<reference evidence="5 6" key="1">
    <citation type="journal article" date="2018" name="BMC Genomics">
        <title>Genomic evidence for intraspecific hybridization in a clonal and extremely halotolerant yeast.</title>
        <authorList>
            <person name="Gostincar C."/>
            <person name="Stajich J.E."/>
            <person name="Zupancic J."/>
            <person name="Zalar P."/>
            <person name="Gunde-Cimerman N."/>
        </authorList>
    </citation>
    <scope>NUCLEOTIDE SEQUENCE [LARGE SCALE GENOMIC DNA]</scope>
    <source>
        <strain evidence="5 6">EXF-6654</strain>
    </source>
</reference>
<dbReference type="InterPro" id="IPR002938">
    <property type="entry name" value="FAD-bd"/>
</dbReference>
<accession>A0A3M6Z7Q4</accession>
<evidence type="ECO:0000256" key="2">
    <source>
        <dbReference type="ARBA" id="ARBA00022827"/>
    </source>
</evidence>
<dbReference type="InterPro" id="IPR036188">
    <property type="entry name" value="FAD/NAD-bd_sf"/>
</dbReference>
<dbReference type="EMBL" id="QWIK01000182">
    <property type="protein sequence ID" value="RMY11234.1"/>
    <property type="molecule type" value="Genomic_DNA"/>
</dbReference>
<name>A0A3M6Z7Q4_HORWE</name>
<dbReference type="GO" id="GO:0016709">
    <property type="term" value="F:oxidoreductase activity, acting on paired donors, with incorporation or reduction of molecular oxygen, NAD(P)H as one donor, and incorporation of one atom of oxygen"/>
    <property type="evidence" value="ECO:0007669"/>
    <property type="project" value="UniProtKB-ARBA"/>
</dbReference>
<keyword evidence="1" id="KW-0285">Flavoprotein</keyword>
<dbReference type="Proteomes" id="UP000282582">
    <property type="component" value="Unassembled WGS sequence"/>
</dbReference>
<gene>
    <name evidence="5" type="ORF">D0868_03254</name>
</gene>
<keyword evidence="3" id="KW-0560">Oxidoreductase</keyword>
<organism evidence="5 6">
    <name type="scientific">Hortaea werneckii</name>
    <name type="common">Black yeast</name>
    <name type="synonym">Cladosporium werneckii</name>
    <dbReference type="NCBI Taxonomy" id="91943"/>
    <lineage>
        <taxon>Eukaryota</taxon>
        <taxon>Fungi</taxon>
        <taxon>Dikarya</taxon>
        <taxon>Ascomycota</taxon>
        <taxon>Pezizomycotina</taxon>
        <taxon>Dothideomycetes</taxon>
        <taxon>Dothideomycetidae</taxon>
        <taxon>Mycosphaerellales</taxon>
        <taxon>Teratosphaeriaceae</taxon>
        <taxon>Hortaea</taxon>
    </lineage>
</organism>
<feature type="domain" description="FAD-binding" evidence="4">
    <location>
        <begin position="9"/>
        <end position="339"/>
    </location>
</feature>
<dbReference type="Gene3D" id="3.50.50.60">
    <property type="entry name" value="FAD/NAD(P)-binding domain"/>
    <property type="match status" value="1"/>
</dbReference>
<dbReference type="InterPro" id="IPR050641">
    <property type="entry name" value="RIFMO-like"/>
</dbReference>
<sequence>YLTEADPSRVECFRDIGIEDAASELATFGDALQSMRWCRSMSGTEYGRVQGWREHPPTKIRLGSVLTTLSPCTFAEFSQSEMEPLLLKTASQNGFDVRFSTELIDVKVASAEEQDVTVHHCTVRDLLLGHTYTIRATYLFGADGGRSHIARTLGFPFTSKPGGGKACNVLIRADLTHLMVPARHAGLHWILKPDRTSFPGMVAHLRMVRPWNEWVLVGFRANGEDPFENLTPQSPQLLEAVRELIGDESVKIEILRVNPWTARESVADRYDAPGSNVFILGDAAHRHPPAFGLGSNTCVQDAYNLAWKVAYVDRGLAGAGLLDTYSSERQLVGSTLVRAANQGLRTHTKIWECLGMFSASREEGLSDLNELAASSDNGKAKRDELRATLDDIGYEIQSLGICYNQWYDNSGAVYLQDEEGPRPNPPKDPIAVSQVTTYPGSRLPHAWLDVPTRGRRVSTHDIVGKGAFALLVGEGGGPWLDAAAMVASATGIPLNAHGIGFGLEYADVDREWASRREVGEEGCVLVRPDRFVAWRAQGREKDCMQKLVQVFDTILFRSS</sequence>
<proteinExistence type="predicted"/>
<evidence type="ECO:0000256" key="3">
    <source>
        <dbReference type="ARBA" id="ARBA00023002"/>
    </source>
</evidence>
<dbReference type="PANTHER" id="PTHR43004">
    <property type="entry name" value="TRK SYSTEM POTASSIUM UPTAKE PROTEIN"/>
    <property type="match status" value="1"/>
</dbReference>
<dbReference type="SUPFAM" id="SSF51905">
    <property type="entry name" value="FAD/NAD(P)-binding domain"/>
    <property type="match status" value="1"/>
</dbReference>
<dbReference type="PRINTS" id="PR00420">
    <property type="entry name" value="RNGMNOXGNASE"/>
</dbReference>
<dbReference type="Pfam" id="PF21274">
    <property type="entry name" value="Rng_hyd_C"/>
    <property type="match status" value="1"/>
</dbReference>
<evidence type="ECO:0000313" key="5">
    <source>
        <dbReference type="EMBL" id="RMY11234.1"/>
    </source>
</evidence>
<dbReference type="GO" id="GO:0071949">
    <property type="term" value="F:FAD binding"/>
    <property type="evidence" value="ECO:0007669"/>
    <property type="project" value="InterPro"/>
</dbReference>
<keyword evidence="2" id="KW-0274">FAD</keyword>
<comment type="caution">
    <text evidence="5">The sequence shown here is derived from an EMBL/GenBank/DDBJ whole genome shotgun (WGS) entry which is preliminary data.</text>
</comment>
<dbReference type="PANTHER" id="PTHR43004:SF8">
    <property type="entry name" value="FAD-BINDING DOMAIN-CONTAINING PROTEIN-RELATED"/>
    <property type="match status" value="1"/>
</dbReference>
<protein>
    <recommendedName>
        <fullName evidence="4">FAD-binding domain-containing protein</fullName>
    </recommendedName>
</protein>